<keyword evidence="6" id="KW-0812">Transmembrane</keyword>
<evidence type="ECO:0000256" key="2">
    <source>
        <dbReference type="ARBA" id="ARBA00023015"/>
    </source>
</evidence>
<keyword evidence="6" id="KW-1133">Transmembrane helix</keyword>
<dbReference type="SUPFAM" id="SSF48498">
    <property type="entry name" value="Tetracyclin repressor-like, C-terminal domain"/>
    <property type="match status" value="1"/>
</dbReference>
<evidence type="ECO:0000259" key="7">
    <source>
        <dbReference type="PROSITE" id="PS50977"/>
    </source>
</evidence>
<keyword evidence="3 5" id="KW-0238">DNA-binding</keyword>
<feature type="domain" description="HTH tetR-type" evidence="7">
    <location>
        <begin position="18"/>
        <end position="78"/>
    </location>
</feature>
<dbReference type="PROSITE" id="PS50977">
    <property type="entry name" value="HTH_TETR_2"/>
    <property type="match status" value="1"/>
</dbReference>
<evidence type="ECO:0000313" key="9">
    <source>
        <dbReference type="Proteomes" id="UP000753724"/>
    </source>
</evidence>
<sequence length="196" mass="22035">MEVKRVSRAGRPRRDERGLDVERITTEAWAIVNREGVAALSTRALAAALNVKSPALYWHVKSKEELFALMMEHLLRHSFDGVDENLPWKQWLHDMAMRQHGLLLSNRDSGIIATLAPPSDRVREEVFPRLMGPLLQQGFAPRVASAAAGGLISLVLGWVIYEQRPETYAFMASYHEPAYGFAFALDSYVKGIAVNY</sequence>
<evidence type="ECO:0000256" key="5">
    <source>
        <dbReference type="PROSITE-ProRule" id="PRU00335"/>
    </source>
</evidence>
<gene>
    <name evidence="8" type="ORF">GTZ99_02510</name>
</gene>
<dbReference type="Pfam" id="PF00440">
    <property type="entry name" value="TetR_N"/>
    <property type="match status" value="1"/>
</dbReference>
<protein>
    <submittedName>
        <fullName evidence="8">TetR family transcriptional regulator</fullName>
    </submittedName>
</protein>
<reference evidence="9" key="1">
    <citation type="submission" date="2020-01" db="EMBL/GenBank/DDBJ databases">
        <title>Sphingomonas sp. strain CSW-10.</title>
        <authorList>
            <person name="Chen W.-M."/>
        </authorList>
    </citation>
    <scope>NUCLEOTIDE SEQUENCE [LARGE SCALE GENOMIC DNA]</scope>
    <source>
        <strain evidence="9">FSY-8</strain>
    </source>
</reference>
<dbReference type="InterPro" id="IPR050109">
    <property type="entry name" value="HTH-type_TetR-like_transc_reg"/>
</dbReference>
<feature type="DNA-binding region" description="H-T-H motif" evidence="5">
    <location>
        <begin position="41"/>
        <end position="60"/>
    </location>
</feature>
<feature type="transmembrane region" description="Helical" evidence="6">
    <location>
        <begin position="139"/>
        <end position="161"/>
    </location>
</feature>
<dbReference type="PRINTS" id="PR00400">
    <property type="entry name" value="TETREPRESSOR"/>
</dbReference>
<keyword evidence="6" id="KW-0472">Membrane</keyword>
<dbReference type="EMBL" id="JAAAPO010000001">
    <property type="protein sequence ID" value="NBC35425.1"/>
    <property type="molecule type" value="Genomic_DNA"/>
</dbReference>
<dbReference type="InterPro" id="IPR009057">
    <property type="entry name" value="Homeodomain-like_sf"/>
</dbReference>
<organism evidence="8 9">
    <name type="scientific">Novosphingobium ovatum</name>
    <dbReference type="NCBI Taxonomy" id="1908523"/>
    <lineage>
        <taxon>Bacteria</taxon>
        <taxon>Pseudomonadati</taxon>
        <taxon>Pseudomonadota</taxon>
        <taxon>Alphaproteobacteria</taxon>
        <taxon>Sphingomonadales</taxon>
        <taxon>Sphingomonadaceae</taxon>
        <taxon>Novosphingobium</taxon>
    </lineage>
</organism>
<accession>A0ABW9XA64</accession>
<keyword evidence="9" id="KW-1185">Reference proteome</keyword>
<comment type="function">
    <text evidence="1">TetR is the repressor of the tetracycline resistance element; its N-terminal region forms a helix-turn-helix structure and binds DNA. Binding of tetracycline to TetR reduces the repressor affinity for the tetracycline resistance gene (tetA) promoter operator sites.</text>
</comment>
<dbReference type="PANTHER" id="PTHR30055:SF151">
    <property type="entry name" value="TRANSCRIPTIONAL REGULATORY PROTEIN"/>
    <property type="match status" value="1"/>
</dbReference>
<dbReference type="SUPFAM" id="SSF46689">
    <property type="entry name" value="Homeodomain-like"/>
    <property type="match status" value="1"/>
</dbReference>
<keyword evidence="4" id="KW-0804">Transcription</keyword>
<dbReference type="PANTHER" id="PTHR30055">
    <property type="entry name" value="HTH-TYPE TRANSCRIPTIONAL REGULATOR RUTR"/>
    <property type="match status" value="1"/>
</dbReference>
<comment type="caution">
    <text evidence="8">The sequence shown here is derived from an EMBL/GenBank/DDBJ whole genome shotgun (WGS) entry which is preliminary data.</text>
</comment>
<dbReference type="InterPro" id="IPR036271">
    <property type="entry name" value="Tet_transcr_reg_TetR-rel_C_sf"/>
</dbReference>
<dbReference type="Gene3D" id="1.10.357.10">
    <property type="entry name" value="Tetracycline Repressor, domain 2"/>
    <property type="match status" value="1"/>
</dbReference>
<keyword evidence="2" id="KW-0805">Transcription regulation</keyword>
<evidence type="ECO:0000256" key="4">
    <source>
        <dbReference type="ARBA" id="ARBA00023163"/>
    </source>
</evidence>
<dbReference type="RefSeq" id="WP_161716693.1">
    <property type="nucleotide sequence ID" value="NZ_JAAAPO010000001.1"/>
</dbReference>
<dbReference type="InterPro" id="IPR003012">
    <property type="entry name" value="Tet_transcr_reg_TetR"/>
</dbReference>
<evidence type="ECO:0000256" key="1">
    <source>
        <dbReference type="ARBA" id="ARBA00002856"/>
    </source>
</evidence>
<evidence type="ECO:0000313" key="8">
    <source>
        <dbReference type="EMBL" id="NBC35425.1"/>
    </source>
</evidence>
<evidence type="ECO:0000256" key="6">
    <source>
        <dbReference type="SAM" id="Phobius"/>
    </source>
</evidence>
<proteinExistence type="predicted"/>
<dbReference type="Proteomes" id="UP000753724">
    <property type="component" value="Unassembled WGS sequence"/>
</dbReference>
<dbReference type="InterPro" id="IPR001647">
    <property type="entry name" value="HTH_TetR"/>
</dbReference>
<name>A0ABW9XA64_9SPHN</name>
<dbReference type="Gene3D" id="1.10.10.60">
    <property type="entry name" value="Homeodomain-like"/>
    <property type="match status" value="1"/>
</dbReference>
<evidence type="ECO:0000256" key="3">
    <source>
        <dbReference type="ARBA" id="ARBA00023125"/>
    </source>
</evidence>